<dbReference type="Proteomes" id="UP000182379">
    <property type="component" value="Unassembled WGS sequence"/>
</dbReference>
<comment type="caution">
    <text evidence="2">The sequence shown here is derived from an EMBL/GenBank/DDBJ whole genome shotgun (WGS) entry which is preliminary data.</text>
</comment>
<evidence type="ECO:0000313" key="3">
    <source>
        <dbReference type="Proteomes" id="UP000182379"/>
    </source>
</evidence>
<protein>
    <recommendedName>
        <fullName evidence="1">DUF4314 domain-containing protein</fullName>
    </recommendedName>
</protein>
<organism evidence="2 3">
    <name type="scientific">Acidaminococcus fermentans</name>
    <dbReference type="NCBI Taxonomy" id="905"/>
    <lineage>
        <taxon>Bacteria</taxon>
        <taxon>Bacillati</taxon>
        <taxon>Bacillota</taxon>
        <taxon>Negativicutes</taxon>
        <taxon>Acidaminococcales</taxon>
        <taxon>Acidaminococcaceae</taxon>
        <taxon>Acidaminococcus</taxon>
    </lineage>
</organism>
<dbReference type="InterPro" id="IPR025463">
    <property type="entry name" value="DUF4314"/>
</dbReference>
<feature type="domain" description="DUF4314" evidence="1">
    <location>
        <begin position="5"/>
        <end position="72"/>
    </location>
</feature>
<proteinExistence type="predicted"/>
<dbReference type="AlphaFoldDB" id="A0A1H2ZJW6"/>
<sequence>MRFPNKEMLEFLRREYSSGTRVVLIRMDDFQAPPLGTKGTVTGVDDMGSLLVEWDNGSHLNVIHGVDVVQKLNKETK</sequence>
<evidence type="ECO:0000313" key="2">
    <source>
        <dbReference type="EMBL" id="SDX17655.1"/>
    </source>
</evidence>
<accession>A0A1H2ZJW6</accession>
<evidence type="ECO:0000259" key="1">
    <source>
        <dbReference type="Pfam" id="PF14192"/>
    </source>
</evidence>
<dbReference type="RefSeq" id="WP_074707522.1">
    <property type="nucleotide sequence ID" value="NZ_FNOP01000015.1"/>
</dbReference>
<dbReference type="Pfam" id="PF14192">
    <property type="entry name" value="DUF4314"/>
    <property type="match status" value="1"/>
</dbReference>
<name>A0A1H2ZJW6_ACIFE</name>
<dbReference type="EMBL" id="FNOP01000015">
    <property type="protein sequence ID" value="SDX17655.1"/>
    <property type="molecule type" value="Genomic_DNA"/>
</dbReference>
<gene>
    <name evidence="2" type="ORF">SAMN05216495_11533</name>
</gene>
<reference evidence="2 3" key="1">
    <citation type="submission" date="2016-10" db="EMBL/GenBank/DDBJ databases">
        <authorList>
            <person name="Varghese N."/>
            <person name="Submissions S."/>
        </authorList>
    </citation>
    <scope>NUCLEOTIDE SEQUENCE [LARGE SCALE GENOMIC DNA]</scope>
    <source>
        <strain evidence="2 3">WCC6</strain>
    </source>
</reference>